<protein>
    <submittedName>
        <fullName evidence="1">Uncharacterized protein</fullName>
    </submittedName>
</protein>
<keyword evidence="2" id="KW-1185">Reference proteome</keyword>
<name>A0A9N7UWE4_PLEPL</name>
<sequence length="157" mass="17236">MPPLSQHCGRGYSGDSRVLSPQSPYLLRPLHENTFLSRGHVVLSSDQRQLLPTQQRTPGCCCCCRSRDQRTLRRLEMWGCYVALLQPLRESESCCPSADITHVRATAGRVRVTSAPGNAASHPPHQSKSRCATERSPIKGVADAEVCQLIIACIGQL</sequence>
<evidence type="ECO:0000313" key="1">
    <source>
        <dbReference type="EMBL" id="CAB1438167.1"/>
    </source>
</evidence>
<reference evidence="1" key="1">
    <citation type="submission" date="2020-03" db="EMBL/GenBank/DDBJ databases">
        <authorList>
            <person name="Weist P."/>
        </authorList>
    </citation>
    <scope>NUCLEOTIDE SEQUENCE</scope>
</reference>
<accession>A0A9N7UWE4</accession>
<proteinExistence type="predicted"/>
<comment type="caution">
    <text evidence="1">The sequence shown here is derived from an EMBL/GenBank/DDBJ whole genome shotgun (WGS) entry which is preliminary data.</text>
</comment>
<dbReference type="Proteomes" id="UP001153269">
    <property type="component" value="Unassembled WGS sequence"/>
</dbReference>
<dbReference type="EMBL" id="CADEAL010002113">
    <property type="protein sequence ID" value="CAB1438167.1"/>
    <property type="molecule type" value="Genomic_DNA"/>
</dbReference>
<gene>
    <name evidence="1" type="ORF">PLEPLA_LOCUS26121</name>
</gene>
<dbReference type="AlphaFoldDB" id="A0A9N7UWE4"/>
<evidence type="ECO:0000313" key="2">
    <source>
        <dbReference type="Proteomes" id="UP001153269"/>
    </source>
</evidence>
<organism evidence="1 2">
    <name type="scientific">Pleuronectes platessa</name>
    <name type="common">European plaice</name>
    <dbReference type="NCBI Taxonomy" id="8262"/>
    <lineage>
        <taxon>Eukaryota</taxon>
        <taxon>Metazoa</taxon>
        <taxon>Chordata</taxon>
        <taxon>Craniata</taxon>
        <taxon>Vertebrata</taxon>
        <taxon>Euteleostomi</taxon>
        <taxon>Actinopterygii</taxon>
        <taxon>Neopterygii</taxon>
        <taxon>Teleostei</taxon>
        <taxon>Neoteleostei</taxon>
        <taxon>Acanthomorphata</taxon>
        <taxon>Carangaria</taxon>
        <taxon>Pleuronectiformes</taxon>
        <taxon>Pleuronectoidei</taxon>
        <taxon>Pleuronectidae</taxon>
        <taxon>Pleuronectes</taxon>
    </lineage>
</organism>